<gene>
    <name evidence="1" type="ORF">OJ997_17550</name>
</gene>
<dbReference type="EMBL" id="JAPDDP010000030">
    <property type="protein sequence ID" value="MDA0182115.1"/>
    <property type="molecule type" value="Genomic_DNA"/>
</dbReference>
<keyword evidence="2" id="KW-1185">Reference proteome</keyword>
<protein>
    <submittedName>
        <fullName evidence="1">Uncharacterized protein</fullName>
    </submittedName>
</protein>
<evidence type="ECO:0000313" key="1">
    <source>
        <dbReference type="EMBL" id="MDA0182115.1"/>
    </source>
</evidence>
<reference evidence="1" key="1">
    <citation type="submission" date="2022-10" db="EMBL/GenBank/DDBJ databases">
        <title>The WGS of Solirubrobacter phytolaccae KCTC 29190.</title>
        <authorList>
            <person name="Jiang Z."/>
        </authorList>
    </citation>
    <scope>NUCLEOTIDE SEQUENCE</scope>
    <source>
        <strain evidence="1">KCTC 29190</strain>
    </source>
</reference>
<sequence>MTLLAAVLLAIAVLSGSLSFWIDVDFNRSARSEPIEPAPPQLAIEPWNPPALAESGLQLGLAWNERGELMVIQLPEDDFVQVRTTFALDAPLESIWAEGDAGISIYGATTAEVRSVRFTGHGRPREVKTERVPGDRTRRLFSAHFTRAQEEKIRRIVGRDRHGKTVIRLPVNTAPGPVQ</sequence>
<dbReference type="Proteomes" id="UP001147653">
    <property type="component" value="Unassembled WGS sequence"/>
</dbReference>
<organism evidence="1 2">
    <name type="scientific">Solirubrobacter phytolaccae</name>
    <dbReference type="NCBI Taxonomy" id="1404360"/>
    <lineage>
        <taxon>Bacteria</taxon>
        <taxon>Bacillati</taxon>
        <taxon>Actinomycetota</taxon>
        <taxon>Thermoleophilia</taxon>
        <taxon>Solirubrobacterales</taxon>
        <taxon>Solirubrobacteraceae</taxon>
        <taxon>Solirubrobacter</taxon>
    </lineage>
</organism>
<proteinExistence type="predicted"/>
<comment type="caution">
    <text evidence="1">The sequence shown here is derived from an EMBL/GenBank/DDBJ whole genome shotgun (WGS) entry which is preliminary data.</text>
</comment>
<dbReference type="AlphaFoldDB" id="A0A9X3NC50"/>
<evidence type="ECO:0000313" key="2">
    <source>
        <dbReference type="Proteomes" id="UP001147653"/>
    </source>
</evidence>
<accession>A0A9X3NC50</accession>
<dbReference type="RefSeq" id="WP_270026475.1">
    <property type="nucleotide sequence ID" value="NZ_JAPDDP010000030.1"/>
</dbReference>
<name>A0A9X3NC50_9ACTN</name>